<dbReference type="SUPFAM" id="SSF48208">
    <property type="entry name" value="Six-hairpin glycosidases"/>
    <property type="match status" value="1"/>
</dbReference>
<dbReference type="Gene3D" id="3.30.2080.10">
    <property type="entry name" value="GH92 mannosidase domain"/>
    <property type="match status" value="1"/>
</dbReference>
<dbReference type="InterPro" id="IPR012939">
    <property type="entry name" value="Glyco_hydro_92"/>
</dbReference>
<dbReference type="GO" id="GO:0005975">
    <property type="term" value="P:carbohydrate metabolic process"/>
    <property type="evidence" value="ECO:0007669"/>
    <property type="project" value="InterPro"/>
</dbReference>
<sequence length="765" mass="87527" precursor="true">MRFSLLIVGITLFVVSVSAQSKLKYVNPLIGTSKMGHTFPGATVPFGMVQLSPDTDTLSYAIGGKYNPEIYKYCAGYQYEDPTIVGFSHTHFSGTGHSDLGDILIAPTSGKLQLNPGVAFNPKSGFRSAYSHQNEIAKPNYYSVLLDDHKIKAELTTTTRVGIHKYTFSKQDSSHIILDLISGIYNYEGKNVNTYVRVVDEYHIIGFRQTSGWAKNRTVYFAIEFSRPIKSYGYDDFQSKKVYQGFWRKFNLKDNFPEMSANQLRAFFDFDLDSSKELLLKVSLSSVSMEGAVENMKYETPDWNFDQYRKAGESLWEKELNKFDVQMLNEGDLTNFYTAVYHTCLSPTVYQDHDGQYRGLDFSNWYNKDRSLVNYTTFSLWDTYRALHPLFNLVQRKRNADMVNSMIAHQKQSAEKMLPIWSHHGNENWCMIGYHAVSVISDAYNKELQGIDYNQALDACIQTARTRYFEGIGSYIDLGYVAEDKNGSSVSKTLEYGYDDWCIAQMALGLKRMDIYEEFSKRSENYKHVFDSSSGFMRARMSSGKFIEKFDPLETHQAGYIEGNAWNYSLYVPHQVDSMIELMGGKKRFASHLDSLFTMQLADKYFEHTEDITREGIMGSYVHGNEPSHHVIYLFDWVGRSDLTQKYIRQVLKTKYLPKIDGLSGNDDCGQMSAWYIFSSLGFYPVCPGSDDYVLGSPLVQSAKINLENGKIIEISTKNQSEKNIYVKAVYLNNVKMKDFILSYQSIKNGAKLVFEMTDKPSKTF</sequence>
<evidence type="ECO:0000259" key="5">
    <source>
        <dbReference type="Pfam" id="PF17678"/>
    </source>
</evidence>
<evidence type="ECO:0000313" key="7">
    <source>
        <dbReference type="Proteomes" id="UP000007463"/>
    </source>
</evidence>
<evidence type="ECO:0000256" key="2">
    <source>
        <dbReference type="ARBA" id="ARBA00011245"/>
    </source>
</evidence>
<dbReference type="OrthoDB" id="9804511at2"/>
<dbReference type="PANTHER" id="PTHR12143:SF39">
    <property type="entry name" value="SECRETED PROTEIN"/>
    <property type="match status" value="1"/>
</dbReference>
<dbReference type="GO" id="GO:0005829">
    <property type="term" value="C:cytosol"/>
    <property type="evidence" value="ECO:0007669"/>
    <property type="project" value="TreeGrafter"/>
</dbReference>
<dbReference type="FunFam" id="1.20.1050.60:FF:000001">
    <property type="entry name" value="Putative alpha-1,2-mannosidase"/>
    <property type="match status" value="1"/>
</dbReference>
<evidence type="ECO:0000259" key="4">
    <source>
        <dbReference type="Pfam" id="PF07971"/>
    </source>
</evidence>
<dbReference type="eggNOG" id="COG3537">
    <property type="taxonomic scope" value="Bacteria"/>
</dbReference>
<comment type="cofactor">
    <cofactor evidence="1">
        <name>Ca(2+)</name>
        <dbReference type="ChEBI" id="CHEBI:29108"/>
    </cofactor>
</comment>
<reference evidence="6 7" key="1">
    <citation type="journal article" date="2011" name="Stand. Genomic Sci.">
        <title>Complete genome sequence of the gliding freshwater bacterium Fluviicola taffensis type strain (RW262).</title>
        <authorList>
            <person name="Woyke T."/>
            <person name="Chertkov O."/>
            <person name="Lapidus A."/>
            <person name="Nolan M."/>
            <person name="Lucas S."/>
            <person name="Del Rio T.G."/>
            <person name="Tice H."/>
            <person name="Cheng J.F."/>
            <person name="Tapia R."/>
            <person name="Han C."/>
            <person name="Goodwin L."/>
            <person name="Pitluck S."/>
            <person name="Liolios K."/>
            <person name="Pagani I."/>
            <person name="Ivanova N."/>
            <person name="Huntemann M."/>
            <person name="Mavromatis K."/>
            <person name="Mikhailova N."/>
            <person name="Pati A."/>
            <person name="Chen A."/>
            <person name="Palaniappan K."/>
            <person name="Land M."/>
            <person name="Hauser L."/>
            <person name="Brambilla E.M."/>
            <person name="Rohde M."/>
            <person name="Mwirichia R."/>
            <person name="Sikorski J."/>
            <person name="Tindall B.J."/>
            <person name="Goker M."/>
            <person name="Bristow J."/>
            <person name="Eisen J.A."/>
            <person name="Markowitz V."/>
            <person name="Hugenholtz P."/>
            <person name="Klenk H.P."/>
            <person name="Kyrpides N.C."/>
        </authorList>
    </citation>
    <scope>NUCLEOTIDE SEQUENCE [LARGE SCALE GENOMIC DNA]</scope>
    <source>
        <strain evidence="7">DSM 16823 / RW262 / RW262</strain>
    </source>
</reference>
<evidence type="ECO:0000256" key="1">
    <source>
        <dbReference type="ARBA" id="ARBA00001913"/>
    </source>
</evidence>
<dbReference type="Pfam" id="PF07971">
    <property type="entry name" value="Glyco_hydro_92"/>
    <property type="match status" value="1"/>
</dbReference>
<organism evidence="6 7">
    <name type="scientific">Fluviicola taffensis (strain DSM 16823 / NCIMB 13979 / RW262)</name>
    <dbReference type="NCBI Taxonomy" id="755732"/>
    <lineage>
        <taxon>Bacteria</taxon>
        <taxon>Pseudomonadati</taxon>
        <taxon>Bacteroidota</taxon>
        <taxon>Flavobacteriia</taxon>
        <taxon>Flavobacteriales</taxon>
        <taxon>Crocinitomicaceae</taxon>
        <taxon>Fluviicola</taxon>
    </lineage>
</organism>
<dbReference type="HOGENOM" id="CLU_003690_2_2_10"/>
<dbReference type="InterPro" id="IPR050883">
    <property type="entry name" value="PNGase"/>
</dbReference>
<dbReference type="Gene3D" id="1.20.1610.10">
    <property type="entry name" value="alpha-1,2-mannosidases domains"/>
    <property type="match status" value="1"/>
</dbReference>
<dbReference type="STRING" id="755732.Fluta_1329"/>
<dbReference type="GO" id="GO:0000224">
    <property type="term" value="F:peptide-N4-(N-acetyl-beta-glucosaminyl)asparagine amidase activity"/>
    <property type="evidence" value="ECO:0007669"/>
    <property type="project" value="TreeGrafter"/>
</dbReference>
<dbReference type="Gene3D" id="1.20.1050.60">
    <property type="entry name" value="alpha-1,2-mannosidase"/>
    <property type="match status" value="1"/>
</dbReference>
<proteinExistence type="predicted"/>
<dbReference type="GO" id="GO:0030246">
    <property type="term" value="F:carbohydrate binding"/>
    <property type="evidence" value="ECO:0007669"/>
    <property type="project" value="InterPro"/>
</dbReference>
<dbReference type="FunFam" id="3.30.2080.10:FF:000001">
    <property type="entry name" value="Alpha-1,2-mannosidase subfamily"/>
    <property type="match status" value="1"/>
</dbReference>
<accession>F2ICV0</accession>
<feature type="domain" description="Glycosyl hydrolase family 92 N-terminal" evidence="5">
    <location>
        <begin position="25"/>
        <end position="285"/>
    </location>
</feature>
<dbReference type="GO" id="GO:0006516">
    <property type="term" value="P:glycoprotein catabolic process"/>
    <property type="evidence" value="ECO:0007669"/>
    <property type="project" value="TreeGrafter"/>
</dbReference>
<dbReference type="AlphaFoldDB" id="F2ICV0"/>
<feature type="domain" description="Glycosyl hydrolase family 92" evidence="4">
    <location>
        <begin position="292"/>
        <end position="758"/>
    </location>
</feature>
<dbReference type="RefSeq" id="WP_013686096.1">
    <property type="nucleotide sequence ID" value="NC_015321.1"/>
</dbReference>
<comment type="subunit">
    <text evidence="2">Monomer.</text>
</comment>
<evidence type="ECO:0000313" key="6">
    <source>
        <dbReference type="EMBL" id="AEA43324.1"/>
    </source>
</evidence>
<dbReference type="Gene3D" id="2.70.98.10">
    <property type="match status" value="1"/>
</dbReference>
<dbReference type="EMBL" id="CP002542">
    <property type="protein sequence ID" value="AEA43324.1"/>
    <property type="molecule type" value="Genomic_DNA"/>
</dbReference>
<keyword evidence="3" id="KW-0106">Calcium</keyword>
<dbReference type="InterPro" id="IPR014718">
    <property type="entry name" value="GH-type_carb-bd"/>
</dbReference>
<dbReference type="Pfam" id="PF17678">
    <property type="entry name" value="Glyco_hydro_92N"/>
    <property type="match status" value="1"/>
</dbReference>
<evidence type="ECO:0000256" key="3">
    <source>
        <dbReference type="ARBA" id="ARBA00022837"/>
    </source>
</evidence>
<dbReference type="InterPro" id="IPR008928">
    <property type="entry name" value="6-hairpin_glycosidase_sf"/>
</dbReference>
<dbReference type="PANTHER" id="PTHR12143">
    <property type="entry name" value="PEPTIDE N-GLYCANASE PNGASE -RELATED"/>
    <property type="match status" value="1"/>
</dbReference>
<dbReference type="InterPro" id="IPR005887">
    <property type="entry name" value="GH92_a_mannosidase_put"/>
</dbReference>
<dbReference type="Proteomes" id="UP000007463">
    <property type="component" value="Chromosome"/>
</dbReference>
<reference evidence="7" key="2">
    <citation type="submission" date="2011-02" db="EMBL/GenBank/DDBJ databases">
        <title>The complete genome of Fluviicola taffensis DSM 16823.</title>
        <authorList>
            <consortium name="US DOE Joint Genome Institute (JGI-PGF)"/>
            <person name="Lucas S."/>
            <person name="Copeland A."/>
            <person name="Lapidus A."/>
            <person name="Bruce D."/>
            <person name="Goodwin L."/>
            <person name="Pitluck S."/>
            <person name="Kyrpides N."/>
            <person name="Mavromatis K."/>
            <person name="Ivanova N."/>
            <person name="Mikhailova N."/>
            <person name="Pagani I."/>
            <person name="Chertkov O."/>
            <person name="Detter J.C."/>
            <person name="Han C."/>
            <person name="Tapia R."/>
            <person name="Land M."/>
            <person name="Hauser L."/>
            <person name="Markowitz V."/>
            <person name="Cheng J.-F."/>
            <person name="Hugenholtz P."/>
            <person name="Woyke T."/>
            <person name="Wu D."/>
            <person name="Tindall B."/>
            <person name="Pomrenke H.G."/>
            <person name="Brambilla E."/>
            <person name="Klenk H.-P."/>
            <person name="Eisen J.A."/>
        </authorList>
    </citation>
    <scope>NUCLEOTIDE SEQUENCE [LARGE SCALE GENOMIC DNA]</scope>
    <source>
        <strain evidence="7">DSM 16823 / RW262 / RW262</strain>
    </source>
</reference>
<gene>
    <name evidence="6" type="ordered locus">Fluta_1329</name>
</gene>
<protein>
    <submittedName>
        <fullName evidence="6">Alpha-1,2-mannosidase</fullName>
    </submittedName>
</protein>
<dbReference type="KEGG" id="fte:Fluta_1329"/>
<keyword evidence="7" id="KW-1185">Reference proteome</keyword>
<name>F2ICV0_FLUTR</name>
<dbReference type="InterPro" id="IPR041371">
    <property type="entry name" value="GH92_N"/>
</dbReference>
<dbReference type="NCBIfam" id="TIGR01180">
    <property type="entry name" value="aman2_put"/>
    <property type="match status" value="1"/>
</dbReference>